<comment type="caution">
    <text evidence="11">The sequence shown here is derived from an EMBL/GenBank/DDBJ whole genome shotgun (WGS) entry which is preliminary data.</text>
</comment>
<keyword evidence="2" id="KW-0645">Protease</keyword>
<feature type="domain" description="Peptidase M13 N-terminal" evidence="10">
    <location>
        <begin position="89"/>
        <end position="498"/>
    </location>
</feature>
<feature type="domain" description="Peptidase M13 C-terminal" evidence="9">
    <location>
        <begin position="559"/>
        <end position="765"/>
    </location>
</feature>
<organism evidence="11 12">
    <name type="scientific">Dreissena polymorpha</name>
    <name type="common">Zebra mussel</name>
    <name type="synonym">Mytilus polymorpha</name>
    <dbReference type="NCBI Taxonomy" id="45954"/>
    <lineage>
        <taxon>Eukaryota</taxon>
        <taxon>Metazoa</taxon>
        <taxon>Spiralia</taxon>
        <taxon>Lophotrochozoa</taxon>
        <taxon>Mollusca</taxon>
        <taxon>Bivalvia</taxon>
        <taxon>Autobranchia</taxon>
        <taxon>Heteroconchia</taxon>
        <taxon>Euheterodonta</taxon>
        <taxon>Imparidentia</taxon>
        <taxon>Neoheterodontei</taxon>
        <taxon>Myida</taxon>
        <taxon>Dreissenoidea</taxon>
        <taxon>Dreissenidae</taxon>
        <taxon>Dreissena</taxon>
    </lineage>
</organism>
<evidence type="ECO:0000259" key="10">
    <source>
        <dbReference type="Pfam" id="PF05649"/>
    </source>
</evidence>
<evidence type="ECO:0008006" key="13">
    <source>
        <dbReference type="Google" id="ProtNLM"/>
    </source>
</evidence>
<reference evidence="11" key="2">
    <citation type="submission" date="2020-11" db="EMBL/GenBank/DDBJ databases">
        <authorList>
            <person name="McCartney M.A."/>
            <person name="Auch B."/>
            <person name="Kono T."/>
            <person name="Mallez S."/>
            <person name="Becker A."/>
            <person name="Gohl D.M."/>
            <person name="Silverstein K.A.T."/>
            <person name="Koren S."/>
            <person name="Bechman K.B."/>
            <person name="Herman A."/>
            <person name="Abrahante J.E."/>
            <person name="Garbe J."/>
        </authorList>
    </citation>
    <scope>NUCLEOTIDE SEQUENCE</scope>
    <source>
        <strain evidence="11">Duluth1</strain>
        <tissue evidence="11">Whole animal</tissue>
    </source>
</reference>
<dbReference type="GO" id="GO:0005886">
    <property type="term" value="C:plasma membrane"/>
    <property type="evidence" value="ECO:0007669"/>
    <property type="project" value="TreeGrafter"/>
</dbReference>
<evidence type="ECO:0000256" key="4">
    <source>
        <dbReference type="ARBA" id="ARBA00022801"/>
    </source>
</evidence>
<dbReference type="GO" id="GO:0004222">
    <property type="term" value="F:metalloendopeptidase activity"/>
    <property type="evidence" value="ECO:0007669"/>
    <property type="project" value="InterPro"/>
</dbReference>
<dbReference type="Gene3D" id="3.40.390.10">
    <property type="entry name" value="Collagenase (Catalytic Domain)"/>
    <property type="match status" value="1"/>
</dbReference>
<evidence type="ECO:0000256" key="6">
    <source>
        <dbReference type="ARBA" id="ARBA00023049"/>
    </source>
</evidence>
<dbReference type="Pfam" id="PF01431">
    <property type="entry name" value="Peptidase_M13"/>
    <property type="match status" value="1"/>
</dbReference>
<dbReference type="Proteomes" id="UP000828390">
    <property type="component" value="Unassembled WGS sequence"/>
</dbReference>
<dbReference type="PROSITE" id="PS51885">
    <property type="entry name" value="NEPRILYSIN"/>
    <property type="match status" value="1"/>
</dbReference>
<dbReference type="InterPro" id="IPR008753">
    <property type="entry name" value="Peptidase_M13_N"/>
</dbReference>
<sequence>MSSQGTMKDVLMNGDKGSENGVRITPSEGRTWLEKLLLLLLLMLLVAVIVLVVLLAQFTTSSGNAMCLTKECTSVAARVINSMDYSVDPCADFYEFSCGTWMKKHVVPSDRPNLFTYGVVRDDVSNTLKYLLEHTKDSHVAAVRKARDYYQSCMNESYIEKLNATELTSLLDDHLSGWPTLAGHPGGTWDETGFNLEDELVHFRTHGVVSLVRIYVGLDEKDTRKRIITIDEPYLNLVSRNFFFDDAHAHLREALLKYMVDLAVLLGADRSVAQRDMEAVMALDTDLANVSLSKEESRARSSRYNRMTIAELRQRFPTDGLMDWGRLIQRFLDSATDNITVTDEEPVIMETPKFYSNVFRILQQHGNRTVKNYMAWAYVSNLVIRLPQRFIEKNAAYRKARLKFTLSLVDKVQYGTSEKQSRWKTCSQSAQYDFGMAVGRLFVEEAFDEEAKHKALEMIHEIREAFYERLNDLDWMDEETKARAKEKAKYIKENIGYPDFILDDEELNEYYKDLEIDNLHYFTNTVNIMKVLAKKAMASLRKPMETDPKKWDVAPAVVNAFYSPLKNTITFPAGMLQPPYYSKYQPRSMNYGSMGWLIGHEITHAFDDTGRMYDKDGNLRDWWKPEAALKFQNMTSCIVDQYNQFIAPLSKIHINGEFTKGENIADNGGLTQSYKAYKNWQKRQGEVEPLLPGLKFTHDQLFFINFAQGWCGVTTVEREKDEIHTDAHCPGRFRVIGSLQNSYDFSRAFNCPLGSYMNPRNKCRVW</sequence>
<evidence type="ECO:0000256" key="3">
    <source>
        <dbReference type="ARBA" id="ARBA00022723"/>
    </source>
</evidence>
<keyword evidence="12" id="KW-1185">Reference proteome</keyword>
<keyword evidence="8" id="KW-1133">Transmembrane helix</keyword>
<dbReference type="EMBL" id="JAIWYP010000005">
    <property type="protein sequence ID" value="KAH3827034.1"/>
    <property type="molecule type" value="Genomic_DNA"/>
</dbReference>
<evidence type="ECO:0000313" key="11">
    <source>
        <dbReference type="EMBL" id="KAH3827034.1"/>
    </source>
</evidence>
<evidence type="ECO:0000259" key="9">
    <source>
        <dbReference type="Pfam" id="PF01431"/>
    </source>
</evidence>
<reference evidence="11" key="1">
    <citation type="journal article" date="2019" name="bioRxiv">
        <title>The Genome of the Zebra Mussel, Dreissena polymorpha: A Resource for Invasive Species Research.</title>
        <authorList>
            <person name="McCartney M.A."/>
            <person name="Auch B."/>
            <person name="Kono T."/>
            <person name="Mallez S."/>
            <person name="Zhang Y."/>
            <person name="Obille A."/>
            <person name="Becker A."/>
            <person name="Abrahante J.E."/>
            <person name="Garbe J."/>
            <person name="Badalamenti J.P."/>
            <person name="Herman A."/>
            <person name="Mangelson H."/>
            <person name="Liachko I."/>
            <person name="Sullivan S."/>
            <person name="Sone E.D."/>
            <person name="Koren S."/>
            <person name="Silverstein K.A.T."/>
            <person name="Beckman K.B."/>
            <person name="Gohl D.M."/>
        </authorList>
    </citation>
    <scope>NUCLEOTIDE SEQUENCE</scope>
    <source>
        <strain evidence="11">Duluth1</strain>
        <tissue evidence="11">Whole animal</tissue>
    </source>
</reference>
<protein>
    <recommendedName>
        <fullName evidence="13">Endothelin-converting enzyme 1</fullName>
    </recommendedName>
</protein>
<gene>
    <name evidence="11" type="ORF">DPMN_128962</name>
</gene>
<evidence type="ECO:0000313" key="12">
    <source>
        <dbReference type="Proteomes" id="UP000828390"/>
    </source>
</evidence>
<accession>A0A9D4H0D8</accession>
<dbReference type="InterPro" id="IPR024079">
    <property type="entry name" value="MetalloPept_cat_dom_sf"/>
</dbReference>
<evidence type="ECO:0000256" key="8">
    <source>
        <dbReference type="SAM" id="Phobius"/>
    </source>
</evidence>
<dbReference type="GO" id="GO:0016485">
    <property type="term" value="P:protein processing"/>
    <property type="evidence" value="ECO:0007669"/>
    <property type="project" value="TreeGrafter"/>
</dbReference>
<feature type="transmembrane region" description="Helical" evidence="8">
    <location>
        <begin position="36"/>
        <end position="58"/>
    </location>
</feature>
<comment type="cofactor">
    <cofactor evidence="1">
        <name>Zn(2+)</name>
        <dbReference type="ChEBI" id="CHEBI:29105"/>
    </cofactor>
</comment>
<dbReference type="PRINTS" id="PR00786">
    <property type="entry name" value="NEPRILYSIN"/>
</dbReference>
<evidence type="ECO:0000256" key="2">
    <source>
        <dbReference type="ARBA" id="ARBA00022670"/>
    </source>
</evidence>
<dbReference type="SUPFAM" id="SSF55486">
    <property type="entry name" value="Metalloproteases ('zincins'), catalytic domain"/>
    <property type="match status" value="1"/>
</dbReference>
<keyword evidence="8" id="KW-0812">Transmembrane</keyword>
<evidence type="ECO:0000256" key="5">
    <source>
        <dbReference type="ARBA" id="ARBA00022833"/>
    </source>
</evidence>
<evidence type="ECO:0000256" key="1">
    <source>
        <dbReference type="ARBA" id="ARBA00001947"/>
    </source>
</evidence>
<dbReference type="InterPro" id="IPR018497">
    <property type="entry name" value="Peptidase_M13_C"/>
</dbReference>
<keyword evidence="4" id="KW-0378">Hydrolase</keyword>
<feature type="region of interest" description="Disordered" evidence="7">
    <location>
        <begin position="1"/>
        <end position="22"/>
    </location>
</feature>
<dbReference type="Pfam" id="PF05649">
    <property type="entry name" value="Peptidase_M13_N"/>
    <property type="match status" value="1"/>
</dbReference>
<dbReference type="Gene3D" id="1.10.1380.10">
    <property type="entry name" value="Neutral endopeptidase , domain2"/>
    <property type="match status" value="1"/>
</dbReference>
<dbReference type="AlphaFoldDB" id="A0A9D4H0D8"/>
<dbReference type="PANTHER" id="PTHR11733:SF133">
    <property type="entry name" value="PHOSPHATE-REGULATING NEUTRAL ENDOPEPTIDASE PHEX"/>
    <property type="match status" value="1"/>
</dbReference>
<dbReference type="InterPro" id="IPR042089">
    <property type="entry name" value="Peptidase_M13_dom_2"/>
</dbReference>
<dbReference type="InterPro" id="IPR000718">
    <property type="entry name" value="Peptidase_M13"/>
</dbReference>
<keyword evidence="5" id="KW-0862">Zinc</keyword>
<evidence type="ECO:0000256" key="7">
    <source>
        <dbReference type="SAM" id="MobiDB-lite"/>
    </source>
</evidence>
<keyword evidence="6" id="KW-0482">Metalloprotease</keyword>
<dbReference type="GO" id="GO:0046872">
    <property type="term" value="F:metal ion binding"/>
    <property type="evidence" value="ECO:0007669"/>
    <property type="project" value="UniProtKB-KW"/>
</dbReference>
<dbReference type="PANTHER" id="PTHR11733">
    <property type="entry name" value="ZINC METALLOPROTEASE FAMILY M13 NEPRILYSIN-RELATED"/>
    <property type="match status" value="1"/>
</dbReference>
<keyword evidence="8" id="KW-0472">Membrane</keyword>
<dbReference type="CDD" id="cd08662">
    <property type="entry name" value="M13"/>
    <property type="match status" value="1"/>
</dbReference>
<name>A0A9D4H0D8_DREPO</name>
<proteinExistence type="predicted"/>
<keyword evidence="3" id="KW-0479">Metal-binding</keyword>